<reference evidence="3" key="1">
    <citation type="submission" date="2021-01" db="EMBL/GenBank/DDBJ databases">
        <authorList>
            <person name="Corre E."/>
            <person name="Pelletier E."/>
            <person name="Niang G."/>
            <person name="Scheremetjew M."/>
            <person name="Finn R."/>
            <person name="Kale V."/>
            <person name="Holt S."/>
            <person name="Cochrane G."/>
            <person name="Meng A."/>
            <person name="Brown T."/>
            <person name="Cohen L."/>
        </authorList>
    </citation>
    <scope>NUCLEOTIDE SEQUENCE</scope>
    <source>
        <strain evidence="3">RCC1130</strain>
    </source>
</reference>
<sequence length="145" mass="16552">MQVRHGDEWITVRPEPDAFTINTGDMAQIWSNNRYYAPEHRVLTHPSKERYSAPMFYNPPFDAVVKPLPTLGAPQYSECVWGYFRAQRFAGDFADYGSEIQTSDFSAGSSSWHVKNQQRFLNQTDFAKPFSVEGNRQLLAPPSVS</sequence>
<evidence type="ECO:0000259" key="1">
    <source>
        <dbReference type="Pfam" id="PF03171"/>
    </source>
</evidence>
<dbReference type="PANTHER" id="PTHR47990">
    <property type="entry name" value="2-OXOGLUTARATE (2OG) AND FE(II)-DEPENDENT OXYGENASE SUPERFAMILY PROTEIN-RELATED"/>
    <property type="match status" value="1"/>
</dbReference>
<dbReference type="Gene3D" id="2.60.120.330">
    <property type="entry name" value="B-lactam Antibiotic, Isopenicillin N Synthase, Chain"/>
    <property type="match status" value="1"/>
</dbReference>
<dbReference type="InterPro" id="IPR044861">
    <property type="entry name" value="IPNS-like_FE2OG_OXY"/>
</dbReference>
<gene>
    <name evidence="2" type="ORF">CLEP1334_LOCUS15622</name>
    <name evidence="3" type="ORF">CLEP1334_LOCUS15624</name>
</gene>
<organism evidence="3">
    <name type="scientific">Calcidiscus leptoporus</name>
    <dbReference type="NCBI Taxonomy" id="127549"/>
    <lineage>
        <taxon>Eukaryota</taxon>
        <taxon>Haptista</taxon>
        <taxon>Haptophyta</taxon>
        <taxon>Prymnesiophyceae</taxon>
        <taxon>Coccolithales</taxon>
        <taxon>Calcidiscaceae</taxon>
        <taxon>Calcidiscus</taxon>
    </lineage>
</organism>
<name>A0A6U5IJB5_9EUKA</name>
<dbReference type="AlphaFoldDB" id="A0A6U5IJB5"/>
<accession>A0A6U5IJB5</accession>
<protein>
    <recommendedName>
        <fullName evidence="1">Isopenicillin N synthase-like Fe(2+) 2OG dioxygenase domain-containing protein</fullName>
    </recommendedName>
</protein>
<dbReference type="EMBL" id="HBER01031079">
    <property type="protein sequence ID" value="CAD8540339.1"/>
    <property type="molecule type" value="Transcribed_RNA"/>
</dbReference>
<dbReference type="Pfam" id="PF03171">
    <property type="entry name" value="2OG-FeII_Oxy"/>
    <property type="match status" value="1"/>
</dbReference>
<dbReference type="EMBL" id="HBER01031081">
    <property type="protein sequence ID" value="CAD8540341.1"/>
    <property type="molecule type" value="Transcribed_RNA"/>
</dbReference>
<evidence type="ECO:0000313" key="3">
    <source>
        <dbReference type="EMBL" id="CAD8540341.1"/>
    </source>
</evidence>
<evidence type="ECO:0000313" key="2">
    <source>
        <dbReference type="EMBL" id="CAD8540339.1"/>
    </source>
</evidence>
<dbReference type="InterPro" id="IPR027443">
    <property type="entry name" value="IPNS-like_sf"/>
</dbReference>
<dbReference type="SUPFAM" id="SSF51197">
    <property type="entry name" value="Clavaminate synthase-like"/>
    <property type="match status" value="1"/>
</dbReference>
<dbReference type="InterPro" id="IPR050231">
    <property type="entry name" value="Iron_ascorbate_oxido_reductase"/>
</dbReference>
<feature type="domain" description="Isopenicillin N synthase-like Fe(2+) 2OG dioxygenase" evidence="1">
    <location>
        <begin position="2"/>
        <end position="59"/>
    </location>
</feature>
<proteinExistence type="predicted"/>